<name>A0ACB9MJA0_BAUVA</name>
<proteinExistence type="predicted"/>
<keyword evidence="2" id="KW-1185">Reference proteome</keyword>
<sequence length="329" mass="36112">MANGDIEASQSRTTQAKANINGNPTETRQSRTQIYSRASMVNEGSGQIETSIRQESWLVDEDQWEIISPSVDMETSISSGEFEDDDVPLLRSPGSMVVKEEQEDMEKSVSLENLKMMMFPCHAADQGVGPPRSRAVKEEEDYSRELASSKPSSFDEGTSSSLCAHMKKTISFHSGGYEEDDVSLSVSMIEGSLDQGQASVSQDSEKDANTHLATSAPPSDDKENGHHDHRIDCQELRVDTGKISGGFVDSEEVDVSLLPKVDRIEAESRITNTELGDREPKSRSRSSIITRSMSSEASGDMHPNNLHLDDFYLGTCGHCECALAPHHHT</sequence>
<evidence type="ECO:0000313" key="1">
    <source>
        <dbReference type="EMBL" id="KAI4323925.1"/>
    </source>
</evidence>
<accession>A0ACB9MJA0</accession>
<comment type="caution">
    <text evidence="1">The sequence shown here is derived from an EMBL/GenBank/DDBJ whole genome shotgun (WGS) entry which is preliminary data.</text>
</comment>
<protein>
    <submittedName>
        <fullName evidence="1">Uncharacterized protein</fullName>
    </submittedName>
</protein>
<dbReference type="Proteomes" id="UP000828941">
    <property type="component" value="Chromosome 9"/>
</dbReference>
<reference evidence="1 2" key="1">
    <citation type="journal article" date="2022" name="DNA Res.">
        <title>Chromosomal-level genome assembly of the orchid tree Bauhinia variegata (Leguminosae; Cercidoideae) supports the allotetraploid origin hypothesis of Bauhinia.</title>
        <authorList>
            <person name="Zhong Y."/>
            <person name="Chen Y."/>
            <person name="Zheng D."/>
            <person name="Pang J."/>
            <person name="Liu Y."/>
            <person name="Luo S."/>
            <person name="Meng S."/>
            <person name="Qian L."/>
            <person name="Wei D."/>
            <person name="Dai S."/>
            <person name="Zhou R."/>
        </authorList>
    </citation>
    <scope>NUCLEOTIDE SEQUENCE [LARGE SCALE GENOMIC DNA]</scope>
    <source>
        <strain evidence="1">BV-YZ2020</strain>
    </source>
</reference>
<dbReference type="EMBL" id="CM039434">
    <property type="protein sequence ID" value="KAI4323925.1"/>
    <property type="molecule type" value="Genomic_DNA"/>
</dbReference>
<evidence type="ECO:0000313" key="2">
    <source>
        <dbReference type="Proteomes" id="UP000828941"/>
    </source>
</evidence>
<organism evidence="1 2">
    <name type="scientific">Bauhinia variegata</name>
    <name type="common">Purple orchid tree</name>
    <name type="synonym">Phanera variegata</name>
    <dbReference type="NCBI Taxonomy" id="167791"/>
    <lineage>
        <taxon>Eukaryota</taxon>
        <taxon>Viridiplantae</taxon>
        <taxon>Streptophyta</taxon>
        <taxon>Embryophyta</taxon>
        <taxon>Tracheophyta</taxon>
        <taxon>Spermatophyta</taxon>
        <taxon>Magnoliopsida</taxon>
        <taxon>eudicotyledons</taxon>
        <taxon>Gunneridae</taxon>
        <taxon>Pentapetalae</taxon>
        <taxon>rosids</taxon>
        <taxon>fabids</taxon>
        <taxon>Fabales</taxon>
        <taxon>Fabaceae</taxon>
        <taxon>Cercidoideae</taxon>
        <taxon>Cercideae</taxon>
        <taxon>Bauhiniinae</taxon>
        <taxon>Bauhinia</taxon>
    </lineage>
</organism>
<gene>
    <name evidence="1" type="ORF">L6164_023498</name>
</gene>